<accession>A0ABZ1C5K8</accession>
<dbReference type="RefSeq" id="WP_221030612.1">
    <property type="nucleotide sequence ID" value="NZ_CP139781.1"/>
</dbReference>
<dbReference type="EMBL" id="CP139781">
    <property type="protein sequence ID" value="WRQ86776.1"/>
    <property type="molecule type" value="Genomic_DNA"/>
</dbReference>
<evidence type="ECO:0000313" key="1">
    <source>
        <dbReference type="EMBL" id="WRQ86776.1"/>
    </source>
</evidence>
<protein>
    <submittedName>
        <fullName evidence="1">Type II toxin-antitoxin system HicB family antitoxin</fullName>
    </submittedName>
</protein>
<dbReference type="SUPFAM" id="SSF143100">
    <property type="entry name" value="TTHA1013/TTHA0281-like"/>
    <property type="match status" value="1"/>
</dbReference>
<dbReference type="PANTHER" id="PTHR34504:SF2">
    <property type="entry name" value="UPF0150 PROTEIN SSL0259"/>
    <property type="match status" value="1"/>
</dbReference>
<dbReference type="Proteomes" id="UP000738431">
    <property type="component" value="Chromosome"/>
</dbReference>
<dbReference type="PANTHER" id="PTHR34504">
    <property type="entry name" value="ANTITOXIN HICB"/>
    <property type="match status" value="1"/>
</dbReference>
<dbReference type="InterPro" id="IPR051404">
    <property type="entry name" value="TA_system_antitoxin"/>
</dbReference>
<reference evidence="1 2" key="1">
    <citation type="submission" date="2021-08" db="EMBL/GenBank/DDBJ databases">
        <authorList>
            <person name="Zhang D."/>
            <person name="Zhang A."/>
            <person name="Wang L."/>
        </authorList>
    </citation>
    <scope>NUCLEOTIDE SEQUENCE [LARGE SCALE GENOMIC DNA]</scope>
    <source>
        <strain evidence="1 2">WL0086</strain>
    </source>
</reference>
<keyword evidence="2" id="KW-1185">Reference proteome</keyword>
<dbReference type="Pfam" id="PF21748">
    <property type="entry name" value="UPF0150"/>
    <property type="match status" value="1"/>
</dbReference>
<reference evidence="1 2" key="2">
    <citation type="submission" date="2023-12" db="EMBL/GenBank/DDBJ databases">
        <title>Description of an unclassified Opitutus bacterium of Verrucomicrobiota.</title>
        <authorList>
            <person name="Zhang D.-F."/>
        </authorList>
    </citation>
    <scope>NUCLEOTIDE SEQUENCE [LARGE SCALE GENOMIC DNA]</scope>
    <source>
        <strain evidence="1 2">WL0086</strain>
    </source>
</reference>
<gene>
    <name evidence="1" type="ORF">K1X11_018340</name>
</gene>
<evidence type="ECO:0000313" key="2">
    <source>
        <dbReference type="Proteomes" id="UP000738431"/>
    </source>
</evidence>
<dbReference type="InterPro" id="IPR049389">
    <property type="entry name" value="TTHA0281-like"/>
</dbReference>
<proteinExistence type="predicted"/>
<organism evidence="1 2">
    <name type="scientific">Actomonas aquatica</name>
    <dbReference type="NCBI Taxonomy" id="2866162"/>
    <lineage>
        <taxon>Bacteria</taxon>
        <taxon>Pseudomonadati</taxon>
        <taxon>Verrucomicrobiota</taxon>
        <taxon>Opitutia</taxon>
        <taxon>Opitutales</taxon>
        <taxon>Opitutaceae</taxon>
        <taxon>Actomonas</taxon>
    </lineage>
</organism>
<dbReference type="Gene3D" id="3.30.160.250">
    <property type="match status" value="1"/>
</dbReference>
<name>A0ABZ1C5K8_9BACT</name>
<dbReference type="InterPro" id="IPR035069">
    <property type="entry name" value="TTHA1013/TTHA0281-like"/>
</dbReference>
<sequence length="67" mass="7270">MKLKAIIHKADEGGYWAEVPALPGCVTQGETLDELNANLREAIEGWLAVEEEQAAYGSEDQVVEVAL</sequence>